<evidence type="ECO:0000256" key="3">
    <source>
        <dbReference type="ARBA" id="ARBA00022692"/>
    </source>
</evidence>
<dbReference type="PATRIC" id="fig|85874.4.peg.520"/>
<comment type="caution">
    <text evidence="13">The sequence shown here is derived from an EMBL/GenBank/DDBJ whole genome shotgun (WGS) entry which is preliminary data.</text>
</comment>
<feature type="transmembrane region" description="Helical" evidence="11">
    <location>
        <begin position="409"/>
        <end position="427"/>
    </location>
</feature>
<dbReference type="GO" id="GO:0005254">
    <property type="term" value="F:chloride channel activity"/>
    <property type="evidence" value="ECO:0007669"/>
    <property type="project" value="UniProtKB-KW"/>
</dbReference>
<organism evidence="13 14">
    <name type="scientific">Thermacetogenium phaeum</name>
    <dbReference type="NCBI Taxonomy" id="85874"/>
    <lineage>
        <taxon>Bacteria</taxon>
        <taxon>Bacillati</taxon>
        <taxon>Bacillota</taxon>
        <taxon>Clostridia</taxon>
        <taxon>Thermoanaerobacterales</taxon>
        <taxon>Thermoanaerobacteraceae</taxon>
        <taxon>Thermacetogenium</taxon>
    </lineage>
</organism>
<evidence type="ECO:0000256" key="5">
    <source>
        <dbReference type="ARBA" id="ARBA00023065"/>
    </source>
</evidence>
<dbReference type="PANTHER" id="PTHR43427:SF6">
    <property type="entry name" value="CHLORIDE CHANNEL PROTEIN CLC-E"/>
    <property type="match status" value="1"/>
</dbReference>
<keyword evidence="7" id="KW-0869">Chloride channel</keyword>
<dbReference type="InterPro" id="IPR050368">
    <property type="entry name" value="ClC-type_chloride_channel"/>
</dbReference>
<dbReference type="CDD" id="cd00400">
    <property type="entry name" value="Voltage_gated_ClC"/>
    <property type="match status" value="1"/>
</dbReference>
<feature type="transmembrane region" description="Helical" evidence="11">
    <location>
        <begin position="170"/>
        <end position="193"/>
    </location>
</feature>
<dbReference type="SUPFAM" id="SSF54631">
    <property type="entry name" value="CBS-domain pair"/>
    <property type="match status" value="1"/>
</dbReference>
<dbReference type="Gene3D" id="3.10.580.10">
    <property type="entry name" value="CBS-domain"/>
    <property type="match status" value="1"/>
</dbReference>
<feature type="transmembrane region" description="Helical" evidence="11">
    <location>
        <begin position="347"/>
        <end position="366"/>
    </location>
</feature>
<dbReference type="Proteomes" id="UP000053326">
    <property type="component" value="Unassembled WGS sequence"/>
</dbReference>
<keyword evidence="10" id="KW-0129">CBS domain</keyword>
<comment type="subcellular location">
    <subcellularLocation>
        <location evidence="1">Membrane</location>
        <topology evidence="1">Multi-pass membrane protein</topology>
    </subcellularLocation>
</comment>
<proteinExistence type="predicted"/>
<dbReference type="SUPFAM" id="SSF81340">
    <property type="entry name" value="Clc chloride channel"/>
    <property type="match status" value="1"/>
</dbReference>
<accession>A0A117LB04</accession>
<evidence type="ECO:0000256" key="9">
    <source>
        <dbReference type="ARBA" id="ARBA00023303"/>
    </source>
</evidence>
<feature type="transmembrane region" description="Helical" evidence="11">
    <location>
        <begin position="378"/>
        <end position="397"/>
    </location>
</feature>
<keyword evidence="6 11" id="KW-0472">Membrane</keyword>
<dbReference type="PRINTS" id="PR00762">
    <property type="entry name" value="CLCHANNEL"/>
</dbReference>
<evidence type="ECO:0000313" key="14">
    <source>
        <dbReference type="Proteomes" id="UP000053326"/>
    </source>
</evidence>
<protein>
    <submittedName>
        <fullName evidence="13">Voltage gated chloride channel</fullName>
    </submittedName>
</protein>
<feature type="transmembrane region" description="Helical" evidence="11">
    <location>
        <begin position="205"/>
        <end position="226"/>
    </location>
</feature>
<dbReference type="FunFam" id="1.10.3080.10:FF:000018">
    <property type="entry name" value="Chloride transporter, ClC family"/>
    <property type="match status" value="1"/>
</dbReference>
<evidence type="ECO:0000256" key="8">
    <source>
        <dbReference type="ARBA" id="ARBA00023214"/>
    </source>
</evidence>
<dbReference type="InterPro" id="IPR001807">
    <property type="entry name" value="ClC"/>
</dbReference>
<feature type="domain" description="CBS" evidence="12">
    <location>
        <begin position="464"/>
        <end position="522"/>
    </location>
</feature>
<evidence type="ECO:0000256" key="4">
    <source>
        <dbReference type="ARBA" id="ARBA00022989"/>
    </source>
</evidence>
<evidence type="ECO:0000313" key="13">
    <source>
        <dbReference type="EMBL" id="KUK36191.1"/>
    </source>
</evidence>
<dbReference type="Pfam" id="PF00654">
    <property type="entry name" value="Voltage_CLC"/>
    <property type="match status" value="1"/>
</dbReference>
<keyword evidence="5" id="KW-0406">Ion transport</keyword>
<dbReference type="InterPro" id="IPR046342">
    <property type="entry name" value="CBS_dom_sf"/>
</dbReference>
<feature type="transmembrane region" description="Helical" evidence="11">
    <location>
        <begin position="246"/>
        <end position="264"/>
    </location>
</feature>
<dbReference type="EMBL" id="LGFO01000144">
    <property type="protein sequence ID" value="KUK36191.1"/>
    <property type="molecule type" value="Genomic_DNA"/>
</dbReference>
<evidence type="ECO:0000259" key="12">
    <source>
        <dbReference type="PROSITE" id="PS51371"/>
    </source>
</evidence>
<sequence>MMLAKIKNLDLHLDYLRKWLLIATAIGVVAGVGAIAFYEAIHWSTYLFLQLGVGYTPPAPLGEGKLVVTEISRRWMIPVVTTLGGLLSGLIVFRFAPEAEGHGTDAAIEAFHYKDGIIRARVPLIKVIASAITIGSGGSAGREGPTAQIAAGFGSLMGQLLRLNTDDRRIALATGIGAGIGAIFKAPLGGALLSTEILYLEGFEIQALVPSFIASLIGYTIFASYAGYTPVFGWMSQQVSFHPITLLYYSLLGVLGGLIGILYVRTFYATRNYFRELNMPKWLKPAVGGLLAGIIGLFLPQVLGMGYGWLQLGMLNNPLPLTITLLLIFAKILSTSLSIGSGGSGGVFAPGLFIGGMLGTGLWQLLHRVVAYVPASPAPFIVVGMMALFGAVARAPLAVMFMVGEMTGGYALLVPAMIAVGIAYVLVGNNTIYESQVPTPADSPAHRLDCYFPQLEKVMVKEVMSTDIPVVTPRDSVKYCWEILKRRKLNDLAVVGGKNNAQLVGVVAKEDIVRLPLQQWQTTLVGQVMSAPPVVVAPEVTLDRALTLMADNDIAFLPVLAGGKLVGMVTRSRIIRHYLLAVQRVSA</sequence>
<dbReference type="PROSITE" id="PS51371">
    <property type="entry name" value="CBS"/>
    <property type="match status" value="2"/>
</dbReference>
<dbReference type="PANTHER" id="PTHR43427">
    <property type="entry name" value="CHLORIDE CHANNEL PROTEIN CLC-E"/>
    <property type="match status" value="1"/>
</dbReference>
<name>A0A117LB04_9THEO</name>
<keyword evidence="2" id="KW-0813">Transport</keyword>
<feature type="transmembrane region" description="Helical" evidence="11">
    <location>
        <begin position="285"/>
        <end position="309"/>
    </location>
</feature>
<feature type="transmembrane region" description="Helical" evidence="11">
    <location>
        <begin position="321"/>
        <end position="340"/>
    </location>
</feature>
<reference evidence="14" key="1">
    <citation type="journal article" date="2015" name="MBio">
        <title>Genome-Resolved Metagenomic Analysis Reveals Roles for Candidate Phyla and Other Microbial Community Members in Biogeochemical Transformations in Oil Reservoirs.</title>
        <authorList>
            <person name="Hu P."/>
            <person name="Tom L."/>
            <person name="Singh A."/>
            <person name="Thomas B.C."/>
            <person name="Baker B.J."/>
            <person name="Piceno Y.M."/>
            <person name="Andersen G.L."/>
            <person name="Banfield J.F."/>
        </authorList>
    </citation>
    <scope>NUCLEOTIDE SEQUENCE [LARGE SCALE GENOMIC DNA]</scope>
</reference>
<feature type="transmembrane region" description="Helical" evidence="11">
    <location>
        <begin position="75"/>
        <end position="96"/>
    </location>
</feature>
<evidence type="ECO:0000256" key="2">
    <source>
        <dbReference type="ARBA" id="ARBA00022448"/>
    </source>
</evidence>
<evidence type="ECO:0000256" key="6">
    <source>
        <dbReference type="ARBA" id="ARBA00023136"/>
    </source>
</evidence>
<keyword evidence="9" id="KW-0407">Ion channel</keyword>
<feature type="domain" description="CBS" evidence="12">
    <location>
        <begin position="529"/>
        <end position="584"/>
    </location>
</feature>
<dbReference type="GO" id="GO:0034707">
    <property type="term" value="C:chloride channel complex"/>
    <property type="evidence" value="ECO:0007669"/>
    <property type="project" value="UniProtKB-KW"/>
</dbReference>
<keyword evidence="8" id="KW-0868">Chloride</keyword>
<dbReference type="AlphaFoldDB" id="A0A117LB04"/>
<feature type="transmembrane region" description="Helical" evidence="11">
    <location>
        <begin position="20"/>
        <end position="41"/>
    </location>
</feature>
<dbReference type="Pfam" id="PF00571">
    <property type="entry name" value="CBS"/>
    <property type="match status" value="2"/>
</dbReference>
<dbReference type="Gene3D" id="1.10.3080.10">
    <property type="entry name" value="Clc chloride channel"/>
    <property type="match status" value="1"/>
</dbReference>
<dbReference type="SMART" id="SM00116">
    <property type="entry name" value="CBS"/>
    <property type="match status" value="2"/>
</dbReference>
<evidence type="ECO:0000256" key="10">
    <source>
        <dbReference type="PROSITE-ProRule" id="PRU00703"/>
    </source>
</evidence>
<dbReference type="InterPro" id="IPR000644">
    <property type="entry name" value="CBS_dom"/>
</dbReference>
<dbReference type="InterPro" id="IPR014743">
    <property type="entry name" value="Cl-channel_core"/>
</dbReference>
<gene>
    <name evidence="13" type="ORF">XD66_1103</name>
</gene>
<keyword evidence="4 11" id="KW-1133">Transmembrane helix</keyword>
<evidence type="ECO:0000256" key="7">
    <source>
        <dbReference type="ARBA" id="ARBA00023173"/>
    </source>
</evidence>
<evidence type="ECO:0000256" key="11">
    <source>
        <dbReference type="SAM" id="Phobius"/>
    </source>
</evidence>
<evidence type="ECO:0000256" key="1">
    <source>
        <dbReference type="ARBA" id="ARBA00004141"/>
    </source>
</evidence>
<keyword evidence="3 11" id="KW-0812">Transmembrane</keyword>